<keyword evidence="2" id="KW-1185">Reference proteome</keyword>
<dbReference type="Proteomes" id="UP000214646">
    <property type="component" value="Unassembled WGS sequence"/>
</dbReference>
<proteinExistence type="predicted"/>
<organism evidence="1 2">
    <name type="scientific">Fimbriiglobus ruber</name>
    <dbReference type="NCBI Taxonomy" id="1908690"/>
    <lineage>
        <taxon>Bacteria</taxon>
        <taxon>Pseudomonadati</taxon>
        <taxon>Planctomycetota</taxon>
        <taxon>Planctomycetia</taxon>
        <taxon>Gemmatales</taxon>
        <taxon>Gemmataceae</taxon>
        <taxon>Fimbriiglobus</taxon>
    </lineage>
</organism>
<evidence type="ECO:0000313" key="1">
    <source>
        <dbReference type="EMBL" id="OWK46511.1"/>
    </source>
</evidence>
<dbReference type="PANTHER" id="PTHR43737:SF1">
    <property type="entry name" value="DUF1501 DOMAIN-CONTAINING PROTEIN"/>
    <property type="match status" value="1"/>
</dbReference>
<dbReference type="EMBL" id="NIDE01000001">
    <property type="protein sequence ID" value="OWK46511.1"/>
    <property type="molecule type" value="Genomic_DNA"/>
</dbReference>
<name>A0A225DYT6_9BACT</name>
<reference evidence="2" key="1">
    <citation type="submission" date="2017-06" db="EMBL/GenBank/DDBJ databases">
        <title>Genome analysis of Fimbriiglobus ruber SP5, the first member of the order Planctomycetales with confirmed chitinolytic capability.</title>
        <authorList>
            <person name="Ravin N.V."/>
            <person name="Rakitin A.L."/>
            <person name="Ivanova A.A."/>
            <person name="Beletsky A.V."/>
            <person name="Kulichevskaya I.S."/>
            <person name="Mardanov A.V."/>
            <person name="Dedysh S.N."/>
        </authorList>
    </citation>
    <scope>NUCLEOTIDE SEQUENCE [LARGE SCALE GENOMIC DNA]</scope>
    <source>
        <strain evidence="2">SP5</strain>
    </source>
</reference>
<dbReference type="SUPFAM" id="SSF53649">
    <property type="entry name" value="Alkaline phosphatase-like"/>
    <property type="match status" value="1"/>
</dbReference>
<sequence length="438" mass="47420">MLKIGAAGLAGLSLPGLLKAEKSAKVAGRQATAKSVILLFQFGGASHLDSFDPKPTGPAEIRGEFKTIPTKVPGYLVTEHLPKLATRADKYAVVRSVRHSKGSHNSGAYYSLVGREPLIDIVTANASATDFPHPGSIVDHLTADSHRTVPASVALPWMIADGPFRTPGEFAGFLGKMHDPLWAIGDPNSPSFNVSELVLPDGIDVKRVADRTAIRDDLARLSRLADRADAVKGMHDYQARAVDLLTSPQTRQAFAINEESAALRDRYGRNTYGQSCLVARRLVEAGVRFVTVYYSPGIIGWDTHKDNFSTLKNSRLPHTDAALSALLDDLTDRGLIDDTLVYWTGDFGRTPKINKDAGRDHWPACQSVVMFGGGVRGGLQYGTSDTRGAYPRDNPLRPDDITATIFHALGLDPATEIRDQLRRPMPISAGHPIKALFG</sequence>
<dbReference type="InterPro" id="IPR017850">
    <property type="entry name" value="Alkaline_phosphatase_core_sf"/>
</dbReference>
<protein>
    <recommendedName>
        <fullName evidence="3">DUF1501 domain-containing protein</fullName>
    </recommendedName>
</protein>
<evidence type="ECO:0008006" key="3">
    <source>
        <dbReference type="Google" id="ProtNLM"/>
    </source>
</evidence>
<dbReference type="Gene3D" id="3.40.720.10">
    <property type="entry name" value="Alkaline Phosphatase, subunit A"/>
    <property type="match status" value="1"/>
</dbReference>
<evidence type="ECO:0000313" key="2">
    <source>
        <dbReference type="Proteomes" id="UP000214646"/>
    </source>
</evidence>
<accession>A0A225DYT6</accession>
<dbReference type="InterPro" id="IPR010869">
    <property type="entry name" value="DUF1501"/>
</dbReference>
<gene>
    <name evidence="1" type="ORF">FRUB_00210</name>
</gene>
<comment type="caution">
    <text evidence="1">The sequence shown here is derived from an EMBL/GenBank/DDBJ whole genome shotgun (WGS) entry which is preliminary data.</text>
</comment>
<dbReference type="PANTHER" id="PTHR43737">
    <property type="entry name" value="BLL7424 PROTEIN"/>
    <property type="match status" value="1"/>
</dbReference>
<dbReference type="AlphaFoldDB" id="A0A225DYT6"/>
<dbReference type="Pfam" id="PF07394">
    <property type="entry name" value="DUF1501"/>
    <property type="match status" value="1"/>
</dbReference>